<evidence type="ECO:0000313" key="1">
    <source>
        <dbReference type="EMBL" id="KAG5181679.1"/>
    </source>
</evidence>
<sequence length="104" mass="11099">MARRKDVEGGPTAERTYVAGTKNVSAPLGKYPGCGLRLKVHEPVRKQWTTIAEDAVASTSLIPWAMQNGLLPETAQKALVSSGKLFECANDVFAQALKSTAIAI</sequence>
<organism evidence="1 2">
    <name type="scientific">Tribonema minus</name>
    <dbReference type="NCBI Taxonomy" id="303371"/>
    <lineage>
        <taxon>Eukaryota</taxon>
        <taxon>Sar</taxon>
        <taxon>Stramenopiles</taxon>
        <taxon>Ochrophyta</taxon>
        <taxon>PX clade</taxon>
        <taxon>Xanthophyceae</taxon>
        <taxon>Tribonematales</taxon>
        <taxon>Tribonemataceae</taxon>
        <taxon>Tribonema</taxon>
    </lineage>
</organism>
<protein>
    <submittedName>
        <fullName evidence="1">Uncharacterized protein</fullName>
    </submittedName>
</protein>
<reference evidence="1" key="1">
    <citation type="submission" date="2021-02" db="EMBL/GenBank/DDBJ databases">
        <title>First Annotated Genome of the Yellow-green Alga Tribonema minus.</title>
        <authorList>
            <person name="Mahan K.M."/>
        </authorList>
    </citation>
    <scope>NUCLEOTIDE SEQUENCE</scope>
    <source>
        <strain evidence="1">UTEX B ZZ1240</strain>
    </source>
</reference>
<name>A0A835YVE7_9STRA</name>
<dbReference type="Proteomes" id="UP000664859">
    <property type="component" value="Unassembled WGS sequence"/>
</dbReference>
<gene>
    <name evidence="1" type="ORF">JKP88DRAFT_278652</name>
</gene>
<dbReference type="EMBL" id="JAFCMP010000301">
    <property type="protein sequence ID" value="KAG5181679.1"/>
    <property type="molecule type" value="Genomic_DNA"/>
</dbReference>
<keyword evidence="2" id="KW-1185">Reference proteome</keyword>
<dbReference type="AlphaFoldDB" id="A0A835YVE7"/>
<accession>A0A835YVE7</accession>
<proteinExistence type="predicted"/>
<evidence type="ECO:0000313" key="2">
    <source>
        <dbReference type="Proteomes" id="UP000664859"/>
    </source>
</evidence>
<comment type="caution">
    <text evidence="1">The sequence shown here is derived from an EMBL/GenBank/DDBJ whole genome shotgun (WGS) entry which is preliminary data.</text>
</comment>